<dbReference type="AlphaFoldDB" id="A0A376TZK8"/>
<feature type="domain" description="AdoMet activation" evidence="4">
    <location>
        <begin position="1"/>
        <end position="71"/>
    </location>
</feature>
<keyword evidence="3 5" id="KW-0808">Transferase</keyword>
<name>A0A376TZK8_ECOLX</name>
<dbReference type="PROSITE" id="PS50974">
    <property type="entry name" value="ADOMET_ACTIVATION"/>
    <property type="match status" value="1"/>
</dbReference>
<dbReference type="GO" id="GO:0032259">
    <property type="term" value="P:methylation"/>
    <property type="evidence" value="ECO:0007669"/>
    <property type="project" value="UniProtKB-KW"/>
</dbReference>
<dbReference type="InterPro" id="IPR037010">
    <property type="entry name" value="VitB12-dep_Met_synth_activ_sf"/>
</dbReference>
<dbReference type="Proteomes" id="UP000254079">
    <property type="component" value="Unassembled WGS sequence"/>
</dbReference>
<sequence>MEKHTGMKLTESFAMWPGASVSGWYFSHPDSKYYAVAQIQRDQVEDYARRKGMSVTEVERWLAPNWGMTRTDSQICHFSLQQTGAQ</sequence>
<evidence type="ECO:0000256" key="1">
    <source>
        <dbReference type="ARBA" id="ARBA00022723"/>
    </source>
</evidence>
<dbReference type="InterPro" id="IPR050554">
    <property type="entry name" value="Met_Synthase/Corrinoid"/>
</dbReference>
<dbReference type="EC" id="2.1.1.13" evidence="5"/>
<dbReference type="SUPFAM" id="SSF56507">
    <property type="entry name" value="Methionine synthase activation domain-like"/>
    <property type="match status" value="1"/>
</dbReference>
<keyword evidence="1" id="KW-0479">Metal-binding</keyword>
<dbReference type="GO" id="GO:0046653">
    <property type="term" value="P:tetrahydrofolate metabolic process"/>
    <property type="evidence" value="ECO:0007669"/>
    <property type="project" value="TreeGrafter"/>
</dbReference>
<gene>
    <name evidence="5" type="primary">metH_6</name>
    <name evidence="5" type="ORF">NCTC8622_01676</name>
</gene>
<evidence type="ECO:0000259" key="4">
    <source>
        <dbReference type="PROSITE" id="PS50974"/>
    </source>
</evidence>
<evidence type="ECO:0000313" key="5">
    <source>
        <dbReference type="EMBL" id="STI82676.1"/>
    </source>
</evidence>
<dbReference type="GO" id="GO:0005829">
    <property type="term" value="C:cytosol"/>
    <property type="evidence" value="ECO:0007669"/>
    <property type="project" value="TreeGrafter"/>
</dbReference>
<dbReference type="GO" id="GO:0046872">
    <property type="term" value="F:metal ion binding"/>
    <property type="evidence" value="ECO:0007669"/>
    <property type="project" value="UniProtKB-KW"/>
</dbReference>
<evidence type="ECO:0000313" key="6">
    <source>
        <dbReference type="Proteomes" id="UP000254079"/>
    </source>
</evidence>
<proteinExistence type="predicted"/>
<dbReference type="Pfam" id="PF02965">
    <property type="entry name" value="Met_synt_B12"/>
    <property type="match status" value="1"/>
</dbReference>
<accession>A0A376TZK8</accession>
<dbReference type="Gene3D" id="3.10.196.10">
    <property type="entry name" value="Vitamin B12-dependent methionine synthase, activation domain"/>
    <property type="match status" value="1"/>
</dbReference>
<dbReference type="PANTHER" id="PTHR45833">
    <property type="entry name" value="METHIONINE SYNTHASE"/>
    <property type="match status" value="1"/>
</dbReference>
<dbReference type="PANTHER" id="PTHR45833:SF1">
    <property type="entry name" value="METHIONINE SYNTHASE"/>
    <property type="match status" value="1"/>
</dbReference>
<dbReference type="InterPro" id="IPR004223">
    <property type="entry name" value="VitB12-dep_Met_synth_activ_dom"/>
</dbReference>
<evidence type="ECO:0000256" key="3">
    <source>
        <dbReference type="PROSITE-ProRule" id="PRU00346"/>
    </source>
</evidence>
<dbReference type="EMBL" id="UGCP01000002">
    <property type="protein sequence ID" value="STI82676.1"/>
    <property type="molecule type" value="Genomic_DNA"/>
</dbReference>
<keyword evidence="3 5" id="KW-0489">Methyltransferase</keyword>
<protein>
    <submittedName>
        <fullName evidence="5">B12-dependent methionine synthase</fullName>
        <ecNumber evidence="5">2.1.1.13</ecNumber>
    </submittedName>
</protein>
<dbReference type="GO" id="GO:0008705">
    <property type="term" value="F:methionine synthase activity"/>
    <property type="evidence" value="ECO:0007669"/>
    <property type="project" value="UniProtKB-EC"/>
</dbReference>
<evidence type="ECO:0000256" key="2">
    <source>
        <dbReference type="ARBA" id="ARBA00023285"/>
    </source>
</evidence>
<organism evidence="5 6">
    <name type="scientific">Escherichia coli</name>
    <dbReference type="NCBI Taxonomy" id="562"/>
    <lineage>
        <taxon>Bacteria</taxon>
        <taxon>Pseudomonadati</taxon>
        <taxon>Pseudomonadota</taxon>
        <taxon>Gammaproteobacteria</taxon>
        <taxon>Enterobacterales</taxon>
        <taxon>Enterobacteriaceae</taxon>
        <taxon>Escherichia</taxon>
    </lineage>
</organism>
<keyword evidence="2" id="KW-0170">Cobalt</keyword>
<reference evidence="5 6" key="1">
    <citation type="submission" date="2018-06" db="EMBL/GenBank/DDBJ databases">
        <authorList>
            <consortium name="Pathogen Informatics"/>
            <person name="Doyle S."/>
        </authorList>
    </citation>
    <scope>NUCLEOTIDE SEQUENCE [LARGE SCALE GENOMIC DNA]</scope>
    <source>
        <strain evidence="5 6">NCTC8622</strain>
    </source>
</reference>
<dbReference type="GO" id="GO:0050667">
    <property type="term" value="P:homocysteine metabolic process"/>
    <property type="evidence" value="ECO:0007669"/>
    <property type="project" value="TreeGrafter"/>
</dbReference>